<dbReference type="InterPro" id="IPR029063">
    <property type="entry name" value="SAM-dependent_MTases_sf"/>
</dbReference>
<dbReference type="PANTHER" id="PTHR33841:SF1">
    <property type="entry name" value="DNA METHYLTRANSFERASE A"/>
    <property type="match status" value="1"/>
</dbReference>
<dbReference type="GO" id="GO:0003676">
    <property type="term" value="F:nucleic acid binding"/>
    <property type="evidence" value="ECO:0007669"/>
    <property type="project" value="InterPro"/>
</dbReference>
<dbReference type="Pfam" id="PF20473">
    <property type="entry name" value="MmeI_Mtase"/>
    <property type="match status" value="1"/>
</dbReference>
<dbReference type="EMBL" id="CP024177">
    <property type="protein sequence ID" value="ATQ84136.1"/>
    <property type="molecule type" value="Genomic_DNA"/>
</dbReference>
<dbReference type="InterPro" id="IPR046818">
    <property type="entry name" value="MmeI_C"/>
</dbReference>
<name>A0AAD0AJ18_FAUOS</name>
<dbReference type="InterPro" id="IPR046817">
    <property type="entry name" value="MmeI_N"/>
</dbReference>
<evidence type="ECO:0000259" key="9">
    <source>
        <dbReference type="Pfam" id="PF20473"/>
    </source>
</evidence>
<dbReference type="SUPFAM" id="SSF53335">
    <property type="entry name" value="S-adenosyl-L-methionine-dependent methyltransferases"/>
    <property type="match status" value="1"/>
</dbReference>
<dbReference type="InterPro" id="IPR046819">
    <property type="entry name" value="MmeI_hel"/>
</dbReference>
<dbReference type="GO" id="GO:0009007">
    <property type="term" value="F:site-specific DNA-methyltransferase (adenine-specific) activity"/>
    <property type="evidence" value="ECO:0007669"/>
    <property type="project" value="UniProtKB-EC"/>
</dbReference>
<dbReference type="Gene3D" id="3.40.50.150">
    <property type="entry name" value="Vaccinia Virus protein VP39"/>
    <property type="match status" value="1"/>
</dbReference>
<evidence type="ECO:0000256" key="3">
    <source>
        <dbReference type="ARBA" id="ARBA00022679"/>
    </source>
</evidence>
<geneLocation type="plasmid" evidence="10">
    <name>pYHS1</name>
</geneLocation>
<dbReference type="GO" id="GO:0032259">
    <property type="term" value="P:methylation"/>
    <property type="evidence" value="ECO:0007669"/>
    <property type="project" value="UniProtKB-KW"/>
</dbReference>
<reference evidence="10" key="1">
    <citation type="submission" date="2017-10" db="EMBL/GenBank/DDBJ databases">
        <title>Complete Genome Sequence from Moraxella oslensis YHS isolated from human skin.</title>
        <authorList>
            <person name="Lee K."/>
            <person name="Lim J.Y."/>
            <person name="Hwang I."/>
        </authorList>
    </citation>
    <scope>NUCLEOTIDE SEQUENCE</scope>
    <source>
        <strain evidence="10">YHS</strain>
        <plasmid evidence="10">pYHS1</plasmid>
    </source>
</reference>
<dbReference type="InterPro" id="IPR002052">
    <property type="entry name" value="DNA_methylase_N6_adenine_CS"/>
</dbReference>
<dbReference type="Pfam" id="PF20465">
    <property type="entry name" value="MmeI_hel"/>
    <property type="match status" value="1"/>
</dbReference>
<feature type="domain" description="MmeI-like C-terminal" evidence="8">
    <location>
        <begin position="852"/>
        <end position="929"/>
    </location>
</feature>
<evidence type="ECO:0000259" key="5">
    <source>
        <dbReference type="Pfam" id="PF20464"/>
    </source>
</evidence>
<dbReference type="PROSITE" id="PS00092">
    <property type="entry name" value="N6_MTASE"/>
    <property type="match status" value="1"/>
</dbReference>
<gene>
    <name evidence="10" type="ORF">YHS_09285</name>
</gene>
<keyword evidence="10" id="KW-0614">Plasmid</keyword>
<feature type="domain" description="MmeI-like target recognition" evidence="7">
    <location>
        <begin position="647"/>
        <end position="850"/>
    </location>
</feature>
<dbReference type="AlphaFoldDB" id="A0AAD0AJ18"/>
<dbReference type="Pfam" id="PF20467">
    <property type="entry name" value="MmeI_C"/>
    <property type="match status" value="1"/>
</dbReference>
<dbReference type="InterPro" id="IPR046816">
    <property type="entry name" value="MmeI_Mtase"/>
</dbReference>
<feature type="domain" description="MmeI-like helicase spacer" evidence="6">
    <location>
        <begin position="194"/>
        <end position="273"/>
    </location>
</feature>
<evidence type="ECO:0000256" key="2">
    <source>
        <dbReference type="ARBA" id="ARBA00022603"/>
    </source>
</evidence>
<dbReference type="Pfam" id="PF20466">
    <property type="entry name" value="MmeI_TRD"/>
    <property type="match status" value="1"/>
</dbReference>
<dbReference type="REBASE" id="224422">
    <property type="entry name" value="MosYHSORF9285P"/>
</dbReference>
<evidence type="ECO:0000259" key="7">
    <source>
        <dbReference type="Pfam" id="PF20466"/>
    </source>
</evidence>
<protein>
    <recommendedName>
        <fullName evidence="1">site-specific DNA-methyltransferase (adenine-specific)</fullName>
        <ecNumber evidence="1">2.1.1.72</ecNumber>
    </recommendedName>
</protein>
<keyword evidence="3" id="KW-0808">Transferase</keyword>
<evidence type="ECO:0000256" key="1">
    <source>
        <dbReference type="ARBA" id="ARBA00011900"/>
    </source>
</evidence>
<keyword evidence="2 10" id="KW-0489">Methyltransferase</keyword>
<comment type="catalytic activity">
    <reaction evidence="4">
        <text>a 2'-deoxyadenosine in DNA + S-adenosyl-L-methionine = an N(6)-methyl-2'-deoxyadenosine in DNA + S-adenosyl-L-homocysteine + H(+)</text>
        <dbReference type="Rhea" id="RHEA:15197"/>
        <dbReference type="Rhea" id="RHEA-COMP:12418"/>
        <dbReference type="Rhea" id="RHEA-COMP:12419"/>
        <dbReference type="ChEBI" id="CHEBI:15378"/>
        <dbReference type="ChEBI" id="CHEBI:57856"/>
        <dbReference type="ChEBI" id="CHEBI:59789"/>
        <dbReference type="ChEBI" id="CHEBI:90615"/>
        <dbReference type="ChEBI" id="CHEBI:90616"/>
        <dbReference type="EC" id="2.1.1.72"/>
    </reaction>
</comment>
<accession>A0AAD0AJ18</accession>
<sequence length="948" mass="108615">MAFNQAQFFDGLEKITQAIANGQQPQSKFILDFLALLDISKTTLNDIKSQNTRTNIAKHPELGEVALKQKIYFKPVGKDDGDLLSDSGLTTSEQLENALQTLKTDPLIKTHKIRLLVVTDFQTLLAYDVKTDDTLDVEFVELDKDYAFFLPLVGLERAKDFSEHPADVKASEKMGRLFDFIKRYNEFDTKDDIHALNIFLTRLLFCFFAEDTGIFDKDSFCQTLQATTQTDGSDTNTFLHDLFEVLDLPMDSPQRANKPSHLTKFPYVNGELFREQYWIPEFNARTRRILLDCARMNWAEINPDIFGSMFQAVIDTQQRGNLGQHYTSVSNIMKVIEPLFLQGLRAEYEQLASLSNDNAHKNQKAKRLDELLTRLGNIKVFDPACGSGNFLIIAYKELRMLEIKVWQAKLDMMKGNSQNLSWDFGFDSVISLDNFFGIEIDDFAVQIARLSLWLAEHQMNVKFREAFGQSRATLPLKDSGHIVHGNSLRLDWQAVCPNDGEQEIYVVGNPPFGGKQKRSESQSEDLDFVFKDFKTVRLLDFVACWFYKGAKYIRNSKARIALVATNSIIQGEQVAKLWKPIFDLNVNIAFGYQTFDWKNNAKHNAGVHVVIIGLEMMNDNPKTIYSQVDGIWHREQVKNISPYLIAGSNLVIDSLKKPIQPRTEMVFGNMPNDGGFLILSLEEKNNLIDKYPITKKWIKKLIGAEEFLNGKMRFCLWFKDEDLEEVNKINELKDRILKVKELRGKSSRKETKELAKIPHLFGEIRQPSEGQYILVPSVSSERRKYVPIGLLSHEVIATNANNMIPNATMYEFGILTSLAHNDWMRLVAGRLESRYRYSGTIVYNTFPFPTVTDEQKKHIEQLAEEILLTREDFAGDTLAKLYDPDTMPEPLKIAHQNLDDAVDKLYNPKGFTDTASRLAHLLERYETLINAEKEQQVIDKQAKKKKSK</sequence>
<proteinExistence type="predicted"/>
<evidence type="ECO:0000259" key="6">
    <source>
        <dbReference type="Pfam" id="PF20465"/>
    </source>
</evidence>
<dbReference type="Pfam" id="PF20464">
    <property type="entry name" value="MmeI_N"/>
    <property type="match status" value="1"/>
</dbReference>
<feature type="domain" description="MmeI-like N-terminal" evidence="5">
    <location>
        <begin position="14"/>
        <end position="181"/>
    </location>
</feature>
<feature type="domain" description="MmeI-like DNA-methyltransferase" evidence="9">
    <location>
        <begin position="361"/>
        <end position="625"/>
    </location>
</feature>
<evidence type="ECO:0000313" key="10">
    <source>
        <dbReference type="EMBL" id="ATQ84136.1"/>
    </source>
</evidence>
<dbReference type="PANTHER" id="PTHR33841">
    <property type="entry name" value="DNA METHYLTRANSFERASE YEEA-RELATED"/>
    <property type="match status" value="1"/>
</dbReference>
<organism evidence="10">
    <name type="scientific">Faucicola osloensis</name>
    <name type="common">Moraxella osloensis</name>
    <dbReference type="NCBI Taxonomy" id="34062"/>
    <lineage>
        <taxon>Bacteria</taxon>
        <taxon>Pseudomonadati</taxon>
        <taxon>Pseudomonadota</taxon>
        <taxon>Gammaproteobacteria</taxon>
        <taxon>Moraxellales</taxon>
        <taxon>Moraxellaceae</taxon>
        <taxon>Faucicola</taxon>
    </lineage>
</organism>
<dbReference type="InterPro" id="IPR046820">
    <property type="entry name" value="MmeI_TRD"/>
</dbReference>
<dbReference type="EC" id="2.1.1.72" evidence="1"/>
<evidence type="ECO:0000256" key="4">
    <source>
        <dbReference type="ARBA" id="ARBA00047942"/>
    </source>
</evidence>
<dbReference type="InterPro" id="IPR050953">
    <property type="entry name" value="N4_N6_ade-DNA_methylase"/>
</dbReference>
<evidence type="ECO:0000259" key="8">
    <source>
        <dbReference type="Pfam" id="PF20467"/>
    </source>
</evidence>